<evidence type="ECO:0000256" key="2">
    <source>
        <dbReference type="ARBA" id="ARBA00022692"/>
    </source>
</evidence>
<dbReference type="GO" id="GO:0006874">
    <property type="term" value="P:intracellular calcium ion homeostasis"/>
    <property type="evidence" value="ECO:0007669"/>
    <property type="project" value="TreeGrafter"/>
</dbReference>
<feature type="transmembrane region" description="Helical" evidence="5">
    <location>
        <begin position="70"/>
        <end position="91"/>
    </location>
</feature>
<evidence type="ECO:0000313" key="8">
    <source>
        <dbReference type="Proteomes" id="UP000198636"/>
    </source>
</evidence>
<feature type="transmembrane region" description="Helical" evidence="5">
    <location>
        <begin position="208"/>
        <end position="231"/>
    </location>
</feature>
<evidence type="ECO:0000256" key="5">
    <source>
        <dbReference type="SAM" id="Phobius"/>
    </source>
</evidence>
<keyword evidence="8" id="KW-1185">Reference proteome</keyword>
<dbReference type="Proteomes" id="UP000198636">
    <property type="component" value="Unassembled WGS sequence"/>
</dbReference>
<evidence type="ECO:0000259" key="6">
    <source>
        <dbReference type="Pfam" id="PF01699"/>
    </source>
</evidence>
<reference evidence="7 8" key="1">
    <citation type="submission" date="2016-10" db="EMBL/GenBank/DDBJ databases">
        <authorList>
            <person name="de Groot N.N."/>
        </authorList>
    </citation>
    <scope>NUCLEOTIDE SEQUENCE [LARGE SCALE GENOMIC DNA]</scope>
    <source>
        <strain evidence="7 8">DSM 18978</strain>
    </source>
</reference>
<feature type="transmembrane region" description="Helical" evidence="5">
    <location>
        <begin position="30"/>
        <end position="50"/>
    </location>
</feature>
<dbReference type="Gene3D" id="1.20.1420.30">
    <property type="entry name" value="NCX, central ion-binding region"/>
    <property type="match status" value="1"/>
</dbReference>
<feature type="domain" description="Sodium/calcium exchanger membrane region" evidence="6">
    <location>
        <begin position="175"/>
        <end position="330"/>
    </location>
</feature>
<accession>A0A1G5F4U9</accession>
<dbReference type="EMBL" id="FMUS01000006">
    <property type="protein sequence ID" value="SCY34306.1"/>
    <property type="molecule type" value="Genomic_DNA"/>
</dbReference>
<feature type="transmembrane region" description="Helical" evidence="5">
    <location>
        <begin position="286"/>
        <end position="307"/>
    </location>
</feature>
<sequence length="334" mass="36304">METVSIVLLFVIGIIIIIKGGDWFVESAVWVAKVTGIPNVIIGATIISIATTLPEQLVSSIATYQGHYDVALGNALGSVICNLGLVLPISLIFSPKQLVSKSLAIKSLFMLMSALILYYFSFDTLITSIEGIVLLLFCGFFLILNIIEVRRDEKALNKKTKDGKISKKMLHRNMLRFLLGALFIVLGARLLVNNGVKLASMLGVSEQIISLTLVAFGTSLPELVTAITSILKKEYGISVGNIIGANILNMLMVVGFSSQLSKGGLELSYQIASFGREVSYFIPQTLYFDLPVAILMISILTLAGIFLKKLNRSLGVALLLTYIAYLTTLITVFI</sequence>
<feature type="transmembrane region" description="Helical" evidence="5">
    <location>
        <begin position="174"/>
        <end position="192"/>
    </location>
</feature>
<feature type="transmembrane region" description="Helical" evidence="5">
    <location>
        <begin position="126"/>
        <end position="147"/>
    </location>
</feature>
<dbReference type="GO" id="GO:0005262">
    <property type="term" value="F:calcium channel activity"/>
    <property type="evidence" value="ECO:0007669"/>
    <property type="project" value="TreeGrafter"/>
</dbReference>
<dbReference type="PANTHER" id="PTHR10846:SF8">
    <property type="entry name" value="INNER MEMBRANE PROTEIN YRBG"/>
    <property type="match status" value="1"/>
</dbReference>
<proteinExistence type="predicted"/>
<name>A0A1G5F4U9_9FIRM</name>
<keyword evidence="2 5" id="KW-0812">Transmembrane</keyword>
<dbReference type="InterPro" id="IPR044880">
    <property type="entry name" value="NCX_ion-bd_dom_sf"/>
</dbReference>
<keyword evidence="3 5" id="KW-1133">Transmembrane helix</keyword>
<evidence type="ECO:0000256" key="1">
    <source>
        <dbReference type="ARBA" id="ARBA00004141"/>
    </source>
</evidence>
<feature type="transmembrane region" description="Helical" evidence="5">
    <location>
        <begin position="238"/>
        <end position="258"/>
    </location>
</feature>
<protein>
    <submittedName>
        <fullName evidence="7">Cation:H+ antiporter</fullName>
    </submittedName>
</protein>
<feature type="transmembrane region" description="Helical" evidence="5">
    <location>
        <begin position="103"/>
        <end position="120"/>
    </location>
</feature>
<evidence type="ECO:0000313" key="7">
    <source>
        <dbReference type="EMBL" id="SCY34306.1"/>
    </source>
</evidence>
<dbReference type="PANTHER" id="PTHR10846">
    <property type="entry name" value="SODIUM/POTASSIUM/CALCIUM EXCHANGER"/>
    <property type="match status" value="1"/>
</dbReference>
<dbReference type="GO" id="GO:0008273">
    <property type="term" value="F:calcium, potassium:sodium antiporter activity"/>
    <property type="evidence" value="ECO:0007669"/>
    <property type="project" value="TreeGrafter"/>
</dbReference>
<evidence type="ECO:0000256" key="3">
    <source>
        <dbReference type="ARBA" id="ARBA00022989"/>
    </source>
</evidence>
<dbReference type="STRING" id="1120976.SAMN03080606_01345"/>
<gene>
    <name evidence="7" type="ORF">SAMN03080606_01345</name>
</gene>
<dbReference type="AlphaFoldDB" id="A0A1G5F4U9"/>
<feature type="transmembrane region" description="Helical" evidence="5">
    <location>
        <begin position="314"/>
        <end position="333"/>
    </location>
</feature>
<feature type="domain" description="Sodium/calcium exchanger membrane region" evidence="6">
    <location>
        <begin position="7"/>
        <end position="146"/>
    </location>
</feature>
<organism evidence="7 8">
    <name type="scientific">Alkaliphilus peptidifermentans DSM 18978</name>
    <dbReference type="NCBI Taxonomy" id="1120976"/>
    <lineage>
        <taxon>Bacteria</taxon>
        <taxon>Bacillati</taxon>
        <taxon>Bacillota</taxon>
        <taxon>Clostridia</taxon>
        <taxon>Peptostreptococcales</taxon>
        <taxon>Natronincolaceae</taxon>
        <taxon>Alkaliphilus</taxon>
    </lineage>
</organism>
<dbReference type="NCBIfam" id="TIGR00367">
    <property type="entry name" value="calcium/sodium antiporter"/>
    <property type="match status" value="1"/>
</dbReference>
<evidence type="ECO:0000256" key="4">
    <source>
        <dbReference type="ARBA" id="ARBA00023136"/>
    </source>
</evidence>
<dbReference type="Pfam" id="PF01699">
    <property type="entry name" value="Na_Ca_ex"/>
    <property type="match status" value="2"/>
</dbReference>
<dbReference type="RefSeq" id="WP_176758896.1">
    <property type="nucleotide sequence ID" value="NZ_FMUS01000006.1"/>
</dbReference>
<dbReference type="InterPro" id="IPR004837">
    <property type="entry name" value="NaCa_Exmemb"/>
</dbReference>
<dbReference type="GO" id="GO:0005886">
    <property type="term" value="C:plasma membrane"/>
    <property type="evidence" value="ECO:0007669"/>
    <property type="project" value="TreeGrafter"/>
</dbReference>
<comment type="subcellular location">
    <subcellularLocation>
        <location evidence="1">Membrane</location>
        <topology evidence="1">Multi-pass membrane protein</topology>
    </subcellularLocation>
</comment>
<dbReference type="InterPro" id="IPR004481">
    <property type="entry name" value="K/Na/Ca-exchanger"/>
</dbReference>
<feature type="transmembrane region" description="Helical" evidence="5">
    <location>
        <begin position="6"/>
        <end position="25"/>
    </location>
</feature>
<keyword evidence="4 5" id="KW-0472">Membrane</keyword>